<gene>
    <name evidence="2" type="ORF">SAMN02745195_00160</name>
</gene>
<dbReference type="AlphaFoldDB" id="A0A1M4SIF9"/>
<sequence>MERLNNKYLALDVNLFIYLMEKSQIYFPPAKIIFEKIQKGQSFGVTSSLIYTEILSKPLQEKNQLLADMYRVFLATFPNLKIKDVDKNVAIIAAELRAKHKLKTPDAIYIASGIIEKADFFVTNDLRLKVVNEIEVITLDELL</sequence>
<dbReference type="EMBL" id="FQUR01000006">
    <property type="protein sequence ID" value="SHE31990.1"/>
    <property type="molecule type" value="Genomic_DNA"/>
</dbReference>
<feature type="domain" description="PIN" evidence="1">
    <location>
        <begin position="11"/>
        <end position="132"/>
    </location>
</feature>
<organism evidence="2 3">
    <name type="scientific">Thermoanaerobacter uzonensis DSM 18761</name>
    <dbReference type="NCBI Taxonomy" id="1123369"/>
    <lineage>
        <taxon>Bacteria</taxon>
        <taxon>Bacillati</taxon>
        <taxon>Bacillota</taxon>
        <taxon>Clostridia</taxon>
        <taxon>Thermoanaerobacterales</taxon>
        <taxon>Thermoanaerobacteraceae</taxon>
        <taxon>Thermoanaerobacter</taxon>
    </lineage>
</organism>
<evidence type="ECO:0000313" key="3">
    <source>
        <dbReference type="Proteomes" id="UP000184127"/>
    </source>
</evidence>
<dbReference type="Proteomes" id="UP000184127">
    <property type="component" value="Unassembled WGS sequence"/>
</dbReference>
<dbReference type="InterPro" id="IPR029060">
    <property type="entry name" value="PIN-like_dom_sf"/>
</dbReference>
<evidence type="ECO:0000259" key="1">
    <source>
        <dbReference type="Pfam" id="PF01850"/>
    </source>
</evidence>
<evidence type="ECO:0000313" key="2">
    <source>
        <dbReference type="EMBL" id="SHE31990.1"/>
    </source>
</evidence>
<name>A0A1M4SIF9_9THEO</name>
<dbReference type="RefSeq" id="WP_042834179.1">
    <property type="nucleotide sequence ID" value="NZ_FQUR01000006.1"/>
</dbReference>
<reference evidence="3" key="1">
    <citation type="submission" date="2016-11" db="EMBL/GenBank/DDBJ databases">
        <authorList>
            <person name="Varghese N."/>
            <person name="Submissions S."/>
        </authorList>
    </citation>
    <scope>NUCLEOTIDE SEQUENCE [LARGE SCALE GENOMIC DNA]</scope>
    <source>
        <strain evidence="3">DSM 18761</strain>
    </source>
</reference>
<dbReference type="Gene3D" id="3.40.50.1010">
    <property type="entry name" value="5'-nuclease"/>
    <property type="match status" value="1"/>
</dbReference>
<dbReference type="InterPro" id="IPR002716">
    <property type="entry name" value="PIN_dom"/>
</dbReference>
<protein>
    <submittedName>
        <fullName evidence="2">Predicted nucleic acid-binding protein, contains PIN domain</fullName>
    </submittedName>
</protein>
<dbReference type="SUPFAM" id="SSF88723">
    <property type="entry name" value="PIN domain-like"/>
    <property type="match status" value="1"/>
</dbReference>
<proteinExistence type="predicted"/>
<accession>A0A1M4SIF9</accession>
<keyword evidence="3" id="KW-1185">Reference proteome</keyword>
<dbReference type="Pfam" id="PF01850">
    <property type="entry name" value="PIN"/>
    <property type="match status" value="1"/>
</dbReference>